<keyword evidence="3" id="KW-1185">Reference proteome</keyword>
<dbReference type="Proteomes" id="UP000256708">
    <property type="component" value="Unassembled WGS sequence"/>
</dbReference>
<proteinExistence type="predicted"/>
<dbReference type="EMBL" id="QRGR01000007">
    <property type="protein sequence ID" value="RDV15829.1"/>
    <property type="molecule type" value="Genomic_DNA"/>
</dbReference>
<gene>
    <name evidence="2" type="ORF">DXT99_07460</name>
</gene>
<evidence type="ECO:0000256" key="1">
    <source>
        <dbReference type="SAM" id="Phobius"/>
    </source>
</evidence>
<accession>A0A3D8LED9</accession>
<feature type="transmembrane region" description="Helical" evidence="1">
    <location>
        <begin position="49"/>
        <end position="69"/>
    </location>
</feature>
<evidence type="ECO:0000313" key="2">
    <source>
        <dbReference type="EMBL" id="RDV15829.1"/>
    </source>
</evidence>
<name>A0A3D8LED9_9BACT</name>
<reference evidence="3" key="1">
    <citation type="submission" date="2018-08" db="EMBL/GenBank/DDBJ databases">
        <authorList>
            <person name="Liu Z.-W."/>
            <person name="Du Z.-J."/>
        </authorList>
    </citation>
    <scope>NUCLEOTIDE SEQUENCE [LARGE SCALE GENOMIC DNA]</scope>
    <source>
        <strain evidence="3">H4X</strain>
    </source>
</reference>
<sequence length="81" mass="8972">MVEWGKEALPVGCKEMTVMRKQGCYRRYCESGHRKADAGGATVERGASVSILLVAVGLFCHHLFTGAVVGEAARHYRERNY</sequence>
<protein>
    <submittedName>
        <fullName evidence="2">Uncharacterized protein</fullName>
    </submittedName>
</protein>
<organism evidence="2 3">
    <name type="scientific">Pontibacter diazotrophicus</name>
    <dbReference type="NCBI Taxonomy" id="1400979"/>
    <lineage>
        <taxon>Bacteria</taxon>
        <taxon>Pseudomonadati</taxon>
        <taxon>Bacteroidota</taxon>
        <taxon>Cytophagia</taxon>
        <taxon>Cytophagales</taxon>
        <taxon>Hymenobacteraceae</taxon>
        <taxon>Pontibacter</taxon>
    </lineage>
</organism>
<keyword evidence="1" id="KW-0812">Transmembrane</keyword>
<evidence type="ECO:0000313" key="3">
    <source>
        <dbReference type="Proteomes" id="UP000256708"/>
    </source>
</evidence>
<comment type="caution">
    <text evidence="2">The sequence shown here is derived from an EMBL/GenBank/DDBJ whole genome shotgun (WGS) entry which is preliminary data.</text>
</comment>
<keyword evidence="1" id="KW-1133">Transmembrane helix</keyword>
<dbReference type="AlphaFoldDB" id="A0A3D8LED9"/>
<keyword evidence="1" id="KW-0472">Membrane</keyword>